<accession>A0A3R9PJ71</accession>
<reference evidence="3 4" key="1">
    <citation type="submission" date="2018-10" db="EMBL/GenBank/DDBJ databases">
        <title>Draft genome sequence of Bacillus salarius IM0101, isolated from a hypersaline soil in Inner Mongolia, China.</title>
        <authorList>
            <person name="Yamprayoonswat W."/>
            <person name="Boonvisut S."/>
            <person name="Jumpathong W."/>
            <person name="Sittihan S."/>
            <person name="Ruangsuj P."/>
            <person name="Wanthongcharoen S."/>
            <person name="Thongpramul N."/>
            <person name="Pimmason S."/>
            <person name="Yu B."/>
            <person name="Yasawong M."/>
        </authorList>
    </citation>
    <scope>NUCLEOTIDE SEQUENCE [LARGE SCALE GENOMIC DNA]</scope>
    <source>
        <strain evidence="3 4">IM0101</strain>
    </source>
</reference>
<dbReference type="AlphaFoldDB" id="A0A3R9PJ71"/>
<dbReference type="PANTHER" id="PTHR45947:SF14">
    <property type="entry name" value="SLL1723 PROTEIN"/>
    <property type="match status" value="1"/>
</dbReference>
<dbReference type="RefSeq" id="WP_125557660.1">
    <property type="nucleotide sequence ID" value="NZ_RBVX01000019.1"/>
</dbReference>
<dbReference type="SUPFAM" id="SSF53756">
    <property type="entry name" value="UDP-Glycosyltransferase/glycogen phosphorylase"/>
    <property type="match status" value="1"/>
</dbReference>
<dbReference type="InterPro" id="IPR050194">
    <property type="entry name" value="Glycosyltransferase_grp1"/>
</dbReference>
<dbReference type="Pfam" id="PF00534">
    <property type="entry name" value="Glycos_transf_1"/>
    <property type="match status" value="1"/>
</dbReference>
<organism evidence="3 4">
    <name type="scientific">Salibacterium salarium</name>
    <dbReference type="NCBI Taxonomy" id="284579"/>
    <lineage>
        <taxon>Bacteria</taxon>
        <taxon>Bacillati</taxon>
        <taxon>Bacillota</taxon>
        <taxon>Bacilli</taxon>
        <taxon>Bacillales</taxon>
        <taxon>Bacillaceae</taxon>
    </lineage>
</organism>
<dbReference type="CDD" id="cd03812">
    <property type="entry name" value="GT4_CapH-like"/>
    <property type="match status" value="1"/>
</dbReference>
<dbReference type="Pfam" id="PF13439">
    <property type="entry name" value="Glyco_transf_4"/>
    <property type="match status" value="1"/>
</dbReference>
<dbReference type="OrthoDB" id="9804196at2"/>
<gene>
    <name evidence="3" type="ORF">D7Z54_18200</name>
</gene>
<dbReference type="GO" id="GO:0016757">
    <property type="term" value="F:glycosyltransferase activity"/>
    <property type="evidence" value="ECO:0007669"/>
    <property type="project" value="InterPro"/>
</dbReference>
<proteinExistence type="predicted"/>
<evidence type="ECO:0000313" key="3">
    <source>
        <dbReference type="EMBL" id="RSL31915.1"/>
    </source>
</evidence>
<feature type="domain" description="Glycosyl transferase family 1" evidence="1">
    <location>
        <begin position="188"/>
        <end position="302"/>
    </location>
</feature>
<dbReference type="Proteomes" id="UP000275076">
    <property type="component" value="Unassembled WGS sequence"/>
</dbReference>
<protein>
    <submittedName>
        <fullName evidence="3">Glycosyltransferase family 1 protein</fullName>
    </submittedName>
</protein>
<evidence type="ECO:0000313" key="4">
    <source>
        <dbReference type="Proteomes" id="UP000275076"/>
    </source>
</evidence>
<keyword evidence="4" id="KW-1185">Reference proteome</keyword>
<dbReference type="Gene3D" id="3.40.50.2000">
    <property type="entry name" value="Glycogen Phosphorylase B"/>
    <property type="match status" value="2"/>
</dbReference>
<dbReference type="PANTHER" id="PTHR45947">
    <property type="entry name" value="SULFOQUINOVOSYL TRANSFERASE SQD2"/>
    <property type="match status" value="1"/>
</dbReference>
<evidence type="ECO:0000259" key="1">
    <source>
        <dbReference type="Pfam" id="PF00534"/>
    </source>
</evidence>
<feature type="domain" description="Glycosyltransferase subfamily 4-like N-terminal" evidence="2">
    <location>
        <begin position="16"/>
        <end position="173"/>
    </location>
</feature>
<name>A0A3R9PJ71_9BACI</name>
<dbReference type="EMBL" id="RBVX01000019">
    <property type="protein sequence ID" value="RSL31915.1"/>
    <property type="molecule type" value="Genomic_DNA"/>
</dbReference>
<evidence type="ECO:0000259" key="2">
    <source>
        <dbReference type="Pfam" id="PF13439"/>
    </source>
</evidence>
<dbReference type="InterPro" id="IPR028098">
    <property type="entry name" value="Glyco_trans_4-like_N"/>
</dbReference>
<sequence length="381" mass="43022">MKPIRVLQVVVNMNRGGAETLLMNLYRNIDKTEIQFDFLTCKQGEFDNEIREMGGIIHRIPYVTDVGHRKYLKELDYFFSSHKEYDIVHAHMDKMSGYVLRVARKNNIQIRVAHSHSTGSEGSYAAKLYKWYAGKQILPNATNLMACSDEAGKWLFPSNAKSAIVLKNGVDTKKFTVSQKWREGMSTALNIPPNSFVVSHVGRIAKPKNHTFLIDIFAKLITLKPNAVLIVAGEGPLQHKVESKVSRLGLKDKVQFVGVRQDIHKLMHITDVVIFPSLYEGLGITLIEAQSAGVHCITSDVIPREVDIGAGLITFESLKKSAETWAKHGLKNKNRQDSGVLECVKNKGYDIKDSAYHLQTFYVRSYKNVVEKKLSNHRKII</sequence>
<keyword evidence="3" id="KW-0808">Transferase</keyword>
<dbReference type="InterPro" id="IPR001296">
    <property type="entry name" value="Glyco_trans_1"/>
</dbReference>
<comment type="caution">
    <text evidence="3">The sequence shown here is derived from an EMBL/GenBank/DDBJ whole genome shotgun (WGS) entry which is preliminary data.</text>
</comment>